<gene>
    <name evidence="1" type="ORF">A2Z22_04380</name>
</gene>
<dbReference type="EMBL" id="MGFS01000011">
    <property type="protein sequence ID" value="OGM11778.1"/>
    <property type="molecule type" value="Genomic_DNA"/>
</dbReference>
<organism evidence="1 2">
    <name type="scientific">Candidatus Woesebacteria bacterium RBG_16_34_12</name>
    <dbReference type="NCBI Taxonomy" id="1802480"/>
    <lineage>
        <taxon>Bacteria</taxon>
        <taxon>Candidatus Woeseibacteriota</taxon>
    </lineage>
</organism>
<comment type="caution">
    <text evidence="1">The sequence shown here is derived from an EMBL/GenBank/DDBJ whole genome shotgun (WGS) entry which is preliminary data.</text>
</comment>
<evidence type="ECO:0000313" key="1">
    <source>
        <dbReference type="EMBL" id="OGM11778.1"/>
    </source>
</evidence>
<name>A0A1F7XBK2_9BACT</name>
<reference evidence="1 2" key="1">
    <citation type="journal article" date="2016" name="Nat. Commun.">
        <title>Thousands of microbial genomes shed light on interconnected biogeochemical processes in an aquifer system.</title>
        <authorList>
            <person name="Anantharaman K."/>
            <person name="Brown C.T."/>
            <person name="Hug L.A."/>
            <person name="Sharon I."/>
            <person name="Castelle C.J."/>
            <person name="Probst A.J."/>
            <person name="Thomas B.C."/>
            <person name="Singh A."/>
            <person name="Wilkins M.J."/>
            <person name="Karaoz U."/>
            <person name="Brodie E.L."/>
            <person name="Williams K.H."/>
            <person name="Hubbard S.S."/>
            <person name="Banfield J.F."/>
        </authorList>
    </citation>
    <scope>NUCLEOTIDE SEQUENCE [LARGE SCALE GENOMIC DNA]</scope>
</reference>
<protein>
    <submittedName>
        <fullName evidence="1">Uncharacterized protein</fullName>
    </submittedName>
</protein>
<dbReference type="Proteomes" id="UP000177053">
    <property type="component" value="Unassembled WGS sequence"/>
</dbReference>
<evidence type="ECO:0000313" key="2">
    <source>
        <dbReference type="Proteomes" id="UP000177053"/>
    </source>
</evidence>
<dbReference type="AlphaFoldDB" id="A0A1F7XBK2"/>
<accession>A0A1F7XBK2</accession>
<sequence>MGDSVEREGQIKETEEVRTAKIIFSLIIPQGRKVQEKMTLRPAVDYRLKGVVDANIEEALTKRSKRGQARQKVIAATDEVKRLGIAIDEIGDACRIGETIGRYLKRNKGARYEFERLPIDLSTL</sequence>
<proteinExistence type="predicted"/>